<dbReference type="AlphaFoldDB" id="A0A1X7U6E1"/>
<evidence type="ECO:0000256" key="5">
    <source>
        <dbReference type="ARBA" id="ARBA00022824"/>
    </source>
</evidence>
<evidence type="ECO:0000256" key="12">
    <source>
        <dbReference type="ARBA" id="ARBA00048647"/>
    </source>
</evidence>
<comment type="catalytic activity">
    <reaction evidence="12">
        <text>L-seryl-[protein] + GDP-beta-L-fucose = 3-O-(alpha-L-fucosyl)-L-seryl-[protein] + GDP + H(+)</text>
        <dbReference type="Rhea" id="RHEA:63644"/>
        <dbReference type="Rhea" id="RHEA-COMP:9863"/>
        <dbReference type="Rhea" id="RHEA-COMP:17914"/>
        <dbReference type="ChEBI" id="CHEBI:15378"/>
        <dbReference type="ChEBI" id="CHEBI:29999"/>
        <dbReference type="ChEBI" id="CHEBI:57273"/>
        <dbReference type="ChEBI" id="CHEBI:58189"/>
        <dbReference type="ChEBI" id="CHEBI:189632"/>
        <dbReference type="EC" id="2.4.1.221"/>
    </reaction>
    <physiologicalReaction direction="left-to-right" evidence="12">
        <dbReference type="Rhea" id="RHEA:63645"/>
    </physiologicalReaction>
</comment>
<dbReference type="PANTHER" id="PTHR13398">
    <property type="entry name" value="GDP-FUCOSE PROTEIN O-FUCOSYLTRANSFERASE 2"/>
    <property type="match status" value="1"/>
</dbReference>
<dbReference type="Gene3D" id="3.40.50.11350">
    <property type="match status" value="1"/>
</dbReference>
<evidence type="ECO:0000256" key="11">
    <source>
        <dbReference type="ARBA" id="ARBA00047273"/>
    </source>
</evidence>
<keyword evidence="7" id="KW-0119">Carbohydrate metabolism</keyword>
<comment type="catalytic activity">
    <reaction evidence="11">
        <text>L-threonyl-[protein] + GDP-beta-L-fucose = 3-O-(alpha-L-fucosyl)-L-threonyl-[protein] + GDP + H(+)</text>
        <dbReference type="Rhea" id="RHEA:70491"/>
        <dbReference type="Rhea" id="RHEA-COMP:11060"/>
        <dbReference type="Rhea" id="RHEA-COMP:17915"/>
        <dbReference type="ChEBI" id="CHEBI:15378"/>
        <dbReference type="ChEBI" id="CHEBI:30013"/>
        <dbReference type="ChEBI" id="CHEBI:57273"/>
        <dbReference type="ChEBI" id="CHEBI:58189"/>
        <dbReference type="ChEBI" id="CHEBI:189631"/>
        <dbReference type="EC" id="2.4.1.221"/>
    </reaction>
    <physiologicalReaction direction="left-to-right" evidence="11">
        <dbReference type="Rhea" id="RHEA:70492"/>
    </physiologicalReaction>
</comment>
<evidence type="ECO:0000256" key="2">
    <source>
        <dbReference type="ARBA" id="ARBA00004922"/>
    </source>
</evidence>
<dbReference type="GO" id="GO:0046922">
    <property type="term" value="F:peptide-O-fucosyltransferase activity"/>
    <property type="evidence" value="ECO:0007669"/>
    <property type="project" value="InterPro"/>
</dbReference>
<evidence type="ECO:0000256" key="10">
    <source>
        <dbReference type="ARBA" id="ARBA00033083"/>
    </source>
</evidence>
<evidence type="ECO:0000256" key="9">
    <source>
        <dbReference type="ARBA" id="ARBA00026232"/>
    </source>
</evidence>
<dbReference type="Gene3D" id="1.10.533.10">
    <property type="entry name" value="Death Domain, Fas"/>
    <property type="match status" value="1"/>
</dbReference>
<dbReference type="InterPro" id="IPR000488">
    <property type="entry name" value="Death_dom"/>
</dbReference>
<dbReference type="GO" id="GO:0006004">
    <property type="term" value="P:fucose metabolic process"/>
    <property type="evidence" value="ECO:0007669"/>
    <property type="project" value="UniProtKB-KW"/>
</dbReference>
<dbReference type="PANTHER" id="PTHR13398:SF0">
    <property type="entry name" value="GDP-FUCOSE PROTEIN O-FUCOSYLTRANSFERASE 2"/>
    <property type="match status" value="1"/>
</dbReference>
<dbReference type="SUPFAM" id="SSF47986">
    <property type="entry name" value="DEATH domain"/>
    <property type="match status" value="1"/>
</dbReference>
<feature type="domain" description="Death" evidence="14">
    <location>
        <begin position="24"/>
        <end position="82"/>
    </location>
</feature>
<dbReference type="PROSITE" id="PS50017">
    <property type="entry name" value="DEATH_DOMAIN"/>
    <property type="match status" value="1"/>
</dbReference>
<keyword evidence="4" id="KW-0808">Transferase</keyword>
<dbReference type="InterPro" id="IPR011029">
    <property type="entry name" value="DEATH-like_dom_sf"/>
</dbReference>
<accession>A0A1X7U6E1</accession>
<organism evidence="15">
    <name type="scientific">Amphimedon queenslandica</name>
    <name type="common">Sponge</name>
    <dbReference type="NCBI Taxonomy" id="400682"/>
    <lineage>
        <taxon>Eukaryota</taxon>
        <taxon>Metazoa</taxon>
        <taxon>Porifera</taxon>
        <taxon>Demospongiae</taxon>
        <taxon>Heteroscleromorpha</taxon>
        <taxon>Haplosclerida</taxon>
        <taxon>Niphatidae</taxon>
        <taxon>Amphimedon</taxon>
    </lineage>
</organism>
<evidence type="ECO:0000256" key="7">
    <source>
        <dbReference type="ARBA" id="ARBA00023277"/>
    </source>
</evidence>
<feature type="region of interest" description="Disordered" evidence="13">
    <location>
        <begin position="190"/>
        <end position="209"/>
    </location>
</feature>
<evidence type="ECO:0000256" key="1">
    <source>
        <dbReference type="ARBA" id="ARBA00004240"/>
    </source>
</evidence>
<evidence type="ECO:0000256" key="13">
    <source>
        <dbReference type="SAM" id="MobiDB-lite"/>
    </source>
</evidence>
<evidence type="ECO:0000256" key="6">
    <source>
        <dbReference type="ARBA" id="ARBA00023253"/>
    </source>
</evidence>
<comment type="similarity">
    <text evidence="8">Belongs to the glycosyltransferase 68 family.</text>
</comment>
<evidence type="ECO:0000256" key="4">
    <source>
        <dbReference type="ARBA" id="ARBA00022679"/>
    </source>
</evidence>
<comment type="subcellular location">
    <subcellularLocation>
        <location evidence="1">Endoplasmic reticulum</location>
    </subcellularLocation>
</comment>
<dbReference type="CDD" id="cd11296">
    <property type="entry name" value="O-FucT_like"/>
    <property type="match status" value="1"/>
</dbReference>
<dbReference type="EnsemblMetazoa" id="Aqu2.1.23233_001">
    <property type="protein sequence ID" value="Aqu2.1.23233_001"/>
    <property type="gene ID" value="Aqu2.1.23233"/>
</dbReference>
<dbReference type="OrthoDB" id="8939403at2759"/>
<dbReference type="InParanoid" id="A0A1X7U6E1"/>
<dbReference type="GO" id="GO:0007165">
    <property type="term" value="P:signal transduction"/>
    <property type="evidence" value="ECO:0007669"/>
    <property type="project" value="InterPro"/>
</dbReference>
<evidence type="ECO:0000313" key="15">
    <source>
        <dbReference type="EnsemblMetazoa" id="Aqu2.1.23233_001"/>
    </source>
</evidence>
<dbReference type="InterPro" id="IPR045130">
    <property type="entry name" value="OFUT2-like"/>
</dbReference>
<keyword evidence="6" id="KW-0294">Fucose metabolism</keyword>
<evidence type="ECO:0000259" key="14">
    <source>
        <dbReference type="PROSITE" id="PS50017"/>
    </source>
</evidence>
<protein>
    <recommendedName>
        <fullName evidence="9">GDP-fucose protein O-fucosyltransferase 2</fullName>
        <ecNumber evidence="3">2.4.1.221</ecNumber>
    </recommendedName>
    <alternativeName>
        <fullName evidence="10">Peptide-O-fucosyltransferase 2</fullName>
    </alternativeName>
</protein>
<keyword evidence="5" id="KW-0256">Endoplasmic reticulum</keyword>
<evidence type="ECO:0000256" key="3">
    <source>
        <dbReference type="ARBA" id="ARBA00012196"/>
    </source>
</evidence>
<dbReference type="Pfam" id="PF10250">
    <property type="entry name" value="O-FucT"/>
    <property type="match status" value="1"/>
</dbReference>
<reference evidence="15" key="1">
    <citation type="submission" date="2017-05" db="UniProtKB">
        <authorList>
            <consortium name="EnsemblMetazoa"/>
        </authorList>
    </citation>
    <scope>IDENTIFICATION</scope>
</reference>
<comment type="pathway">
    <text evidence="2">Protein modification; protein glycosylation.</text>
</comment>
<dbReference type="InterPro" id="IPR019378">
    <property type="entry name" value="GDP-Fuc_O-FucTrfase"/>
</dbReference>
<sequence length="1022" mass="118036">MVSTDISHLQLVRDALKSGKFSDADWLNLGLKLGLQYPDLKSIKKDNDSNSERLMECLSLWLNSSSVRTWEMLASALEELDRAAAEHIRKKYCDPASQILQHYSSRISSIVFSISSIQLLYTEGLIMEESQKRIEGCGSRLTRDILLNEILINVVEDNRKLIKLGHIIMKSKEGVSIANDMIKDCKQTFAPELNSPEPSPSASSASATKEVEKVTNPLGTVISVELLQAEHQYSFDKMRGNFGIFRFKVLELVDEKISSLNTFKTFLQQCYPELESQLSVADSVQSAMNVALTKCNIINIAAVEDITEFYKIDGAEELITEYKKVVKQFCSKIPLDSLLNKRLSTNSTLTCETIRFVLDWKPDEHSLNDIRLLLQKAFADLGKRVIVQVICPDNSIIIICYAPQHLMSVLILRVQENLPILIKQFSLMELTIGHCICYNSKNHESLKLCFEGDNEMFDTEIQELIVFYKDRKESIADQEKRLKYLRNRQNSEMRFKLLDIGKVFKSKLHDLEQLILRHRSGQKELLLRNRDEITLLEKINHKLMSQIKKADSSSVPSKKDQSTSPLSKVLPMAKDILIVRFDYHRIDETSGGNLTIKEGEKLETHYHYLLTGASTFNIKILQSGLEVGFFFPHSHLQSMLETLQLYQFIMVEQEVSLPILQKIKNGAHTDDEKIFLFLECLDNDPILLNALRYDKHHYEKGEKMERELPPNNRFGYITYNKMAASTLMPLSNVLDLKLMSKLVPVTEINSSHSQFIQNYFSQDTKWRHICHSLGYGYWLDRRPLNQAEVGLLTKQIYTSRKDWRDKCKEEQAEFVLQHEKPIIRYVSDLANDSSDVIYFIEGCLFGIELRFMEYRKALQAREWIKEYVHYKSTYHQLADAVRTKLGSYNALHVRRIKHISGSLTAGHWILEMLNNDFTRDTPIYVATDETNLKWFEPLTEAGFKLYFASNFTDFIDLSHVHKRMRKDVMGMYEQIVCIRAELFLPSPHSTFSNYIMRERGETDSKNGFNYILHHASWAGDNI</sequence>
<dbReference type="CDD" id="cd01670">
    <property type="entry name" value="Death"/>
    <property type="match status" value="1"/>
</dbReference>
<dbReference type="Pfam" id="PF00531">
    <property type="entry name" value="Death"/>
    <property type="match status" value="1"/>
</dbReference>
<dbReference type="EC" id="2.4.1.221" evidence="3"/>
<name>A0A1X7U6E1_AMPQE</name>
<proteinExistence type="inferred from homology"/>
<evidence type="ECO:0000256" key="8">
    <source>
        <dbReference type="ARBA" id="ARBA00025803"/>
    </source>
</evidence>